<gene>
    <name evidence="1" type="ORF">ABID16_003091</name>
</gene>
<dbReference type="Pfam" id="PF21983">
    <property type="entry name" value="NikA-like"/>
    <property type="match status" value="1"/>
</dbReference>
<dbReference type="Proteomes" id="UP001549047">
    <property type="component" value="Unassembled WGS sequence"/>
</dbReference>
<evidence type="ECO:0008006" key="3">
    <source>
        <dbReference type="Google" id="ProtNLM"/>
    </source>
</evidence>
<organism evidence="1 2">
    <name type="scientific">Rhizobium aquaticum</name>
    <dbReference type="NCBI Taxonomy" id="1549636"/>
    <lineage>
        <taxon>Bacteria</taxon>
        <taxon>Pseudomonadati</taxon>
        <taxon>Pseudomonadota</taxon>
        <taxon>Alphaproteobacteria</taxon>
        <taxon>Hyphomicrobiales</taxon>
        <taxon>Rhizobiaceae</taxon>
        <taxon>Rhizobium/Agrobacterium group</taxon>
        <taxon>Rhizobium</taxon>
    </lineage>
</organism>
<comment type="caution">
    <text evidence="1">The sequence shown here is derived from an EMBL/GenBank/DDBJ whole genome shotgun (WGS) entry which is preliminary data.</text>
</comment>
<name>A0ABV2J4I3_9HYPH</name>
<reference evidence="1 2" key="1">
    <citation type="submission" date="2024-06" db="EMBL/GenBank/DDBJ databases">
        <title>Genomic Encyclopedia of Type Strains, Phase IV (KMG-IV): sequencing the most valuable type-strain genomes for metagenomic binning, comparative biology and taxonomic classification.</title>
        <authorList>
            <person name="Goeker M."/>
        </authorList>
    </citation>
    <scope>NUCLEOTIDE SEQUENCE [LARGE SCALE GENOMIC DNA]</scope>
    <source>
        <strain evidence="1 2">DSM 29780</strain>
    </source>
</reference>
<keyword evidence="2" id="KW-1185">Reference proteome</keyword>
<dbReference type="RefSeq" id="WP_354557228.1">
    <property type="nucleotide sequence ID" value="NZ_JBEPMB010000004.1"/>
</dbReference>
<sequence>MRNKLMKVRLTQSELATILEAAEAKGLTVSELCRRSALGVRLPRRRLDRRDAEILARLLASLGKIGSNLNQLVRAVNIGKVPIDDNATVSTLRDIDYLRQHIREILQ</sequence>
<accession>A0ABV2J4I3</accession>
<dbReference type="InterPro" id="IPR053842">
    <property type="entry name" value="NikA-like"/>
</dbReference>
<evidence type="ECO:0000313" key="2">
    <source>
        <dbReference type="Proteomes" id="UP001549047"/>
    </source>
</evidence>
<evidence type="ECO:0000313" key="1">
    <source>
        <dbReference type="EMBL" id="MET3614754.1"/>
    </source>
</evidence>
<dbReference type="EMBL" id="JBEPMB010000004">
    <property type="protein sequence ID" value="MET3614754.1"/>
    <property type="molecule type" value="Genomic_DNA"/>
</dbReference>
<protein>
    <recommendedName>
        <fullName evidence="3">Plasmid mobilization relaxosome protein MobC</fullName>
    </recommendedName>
</protein>
<proteinExistence type="predicted"/>